<sequence length="155" mass="17315">MSCYSRKNLLDYQEKHPELIRSGKAAHRLGIGAHRLSVPLHSRGVPRERKDVISEEVASSLRIVQAEPDRLVLCLQYPSDPDSEFTPASETLELAICIQTLNANGAWVSHIRVIRLNPRGEGRFPALAPQSVTEHPPLLLVETHLLELADHAHQD</sequence>
<reference evidence="2" key="1">
    <citation type="submission" date="2016-10" db="EMBL/GenBank/DDBJ databases">
        <authorList>
            <person name="Varghese N."/>
            <person name="Submissions S."/>
        </authorList>
    </citation>
    <scope>NUCLEOTIDE SEQUENCE [LARGE SCALE GENOMIC DNA]</scope>
    <source>
        <strain evidence="2">BS3782</strain>
    </source>
</reference>
<dbReference type="RefSeq" id="WP_048397904.1">
    <property type="nucleotide sequence ID" value="NZ_JYLB01000018.1"/>
</dbReference>
<dbReference type="AlphaFoldDB" id="A0A1H1YCE6"/>
<evidence type="ECO:0000313" key="2">
    <source>
        <dbReference type="Proteomes" id="UP000182814"/>
    </source>
</evidence>
<organism evidence="1 2">
    <name type="scientific">Pseudomonas lini</name>
    <dbReference type="NCBI Taxonomy" id="163011"/>
    <lineage>
        <taxon>Bacteria</taxon>
        <taxon>Pseudomonadati</taxon>
        <taxon>Pseudomonadota</taxon>
        <taxon>Gammaproteobacteria</taxon>
        <taxon>Pseudomonadales</taxon>
        <taxon>Pseudomonadaceae</taxon>
        <taxon>Pseudomonas</taxon>
    </lineage>
</organism>
<proteinExistence type="predicted"/>
<gene>
    <name evidence="1" type="ORF">SAMN04490191_3444</name>
</gene>
<keyword evidence="2" id="KW-1185">Reference proteome</keyword>
<accession>A0A1H1YCE6</accession>
<name>A0A1H1YCE6_9PSED</name>
<dbReference type="EMBL" id="LT629746">
    <property type="protein sequence ID" value="SDT19061.1"/>
    <property type="molecule type" value="Genomic_DNA"/>
</dbReference>
<protein>
    <submittedName>
        <fullName evidence="1">Uncharacterized protein</fullName>
    </submittedName>
</protein>
<dbReference type="Proteomes" id="UP000182814">
    <property type="component" value="Chromosome I"/>
</dbReference>
<evidence type="ECO:0000313" key="1">
    <source>
        <dbReference type="EMBL" id="SDT19061.1"/>
    </source>
</evidence>